<dbReference type="InterPro" id="IPR037066">
    <property type="entry name" value="Plug_dom_sf"/>
</dbReference>
<dbReference type="Pfam" id="PF13715">
    <property type="entry name" value="CarbopepD_reg_2"/>
    <property type="match status" value="1"/>
</dbReference>
<evidence type="ECO:0000256" key="4">
    <source>
        <dbReference type="ARBA" id="ARBA00022692"/>
    </source>
</evidence>
<feature type="domain" description="TonB-dependent receptor-like beta-barrel" evidence="10">
    <location>
        <begin position="316"/>
        <end position="793"/>
    </location>
</feature>
<dbReference type="SUPFAM" id="SSF56935">
    <property type="entry name" value="Porins"/>
    <property type="match status" value="1"/>
</dbReference>
<dbReference type="InterPro" id="IPR008969">
    <property type="entry name" value="CarboxyPept-like_regulatory"/>
</dbReference>
<dbReference type="Pfam" id="PF07715">
    <property type="entry name" value="Plug"/>
    <property type="match status" value="1"/>
</dbReference>
<dbReference type="InterPro" id="IPR000531">
    <property type="entry name" value="Beta-barrel_TonB"/>
</dbReference>
<accession>A0ABU3L7P7</accession>
<dbReference type="Proteomes" id="UP001250656">
    <property type="component" value="Unassembled WGS sequence"/>
</dbReference>
<evidence type="ECO:0000256" key="1">
    <source>
        <dbReference type="ARBA" id="ARBA00004571"/>
    </source>
</evidence>
<reference evidence="12 13" key="1">
    <citation type="submission" date="2023-09" db="EMBL/GenBank/DDBJ databases">
        <title>Novel taxa isolated from Blanes Bay.</title>
        <authorList>
            <person name="Rey-Velasco X."/>
            <person name="Lucena T."/>
        </authorList>
    </citation>
    <scope>NUCLEOTIDE SEQUENCE [LARGE SCALE GENOMIC DNA]</scope>
    <source>
        <strain evidence="12 13">S334</strain>
    </source>
</reference>
<keyword evidence="5 9" id="KW-0798">TonB box</keyword>
<evidence type="ECO:0000259" key="10">
    <source>
        <dbReference type="Pfam" id="PF00593"/>
    </source>
</evidence>
<evidence type="ECO:0000259" key="11">
    <source>
        <dbReference type="Pfam" id="PF07715"/>
    </source>
</evidence>
<evidence type="ECO:0000256" key="8">
    <source>
        <dbReference type="PROSITE-ProRule" id="PRU01360"/>
    </source>
</evidence>
<dbReference type="SUPFAM" id="SSF49464">
    <property type="entry name" value="Carboxypeptidase regulatory domain-like"/>
    <property type="match status" value="1"/>
</dbReference>
<keyword evidence="6 8" id="KW-0472">Membrane</keyword>
<organism evidence="12 13">
    <name type="scientific">Pricia mediterranea</name>
    <dbReference type="NCBI Taxonomy" id="3076079"/>
    <lineage>
        <taxon>Bacteria</taxon>
        <taxon>Pseudomonadati</taxon>
        <taxon>Bacteroidota</taxon>
        <taxon>Flavobacteriia</taxon>
        <taxon>Flavobacteriales</taxon>
        <taxon>Flavobacteriaceae</taxon>
        <taxon>Pricia</taxon>
    </lineage>
</organism>
<dbReference type="EMBL" id="JAVTTP010000001">
    <property type="protein sequence ID" value="MDT7829775.1"/>
    <property type="molecule type" value="Genomic_DNA"/>
</dbReference>
<dbReference type="PANTHER" id="PTHR30442:SF0">
    <property type="entry name" value="FE(3+) DICITRATE TRANSPORT PROTEIN FECA"/>
    <property type="match status" value="1"/>
</dbReference>
<dbReference type="PANTHER" id="PTHR30442">
    <property type="entry name" value="IRON III DICITRATE TRANSPORT PROTEIN FECA"/>
    <property type="match status" value="1"/>
</dbReference>
<evidence type="ECO:0000313" key="13">
    <source>
        <dbReference type="Proteomes" id="UP001250656"/>
    </source>
</evidence>
<evidence type="ECO:0000256" key="7">
    <source>
        <dbReference type="ARBA" id="ARBA00023237"/>
    </source>
</evidence>
<evidence type="ECO:0000256" key="9">
    <source>
        <dbReference type="RuleBase" id="RU003357"/>
    </source>
</evidence>
<comment type="similarity">
    <text evidence="8 9">Belongs to the TonB-dependent receptor family.</text>
</comment>
<dbReference type="Gene3D" id="2.40.170.20">
    <property type="entry name" value="TonB-dependent receptor, beta-barrel domain"/>
    <property type="match status" value="1"/>
</dbReference>
<keyword evidence="2 8" id="KW-0813">Transport</keyword>
<evidence type="ECO:0000313" key="12">
    <source>
        <dbReference type="EMBL" id="MDT7829775.1"/>
    </source>
</evidence>
<comment type="caution">
    <text evidence="12">The sequence shown here is derived from an EMBL/GenBank/DDBJ whole genome shotgun (WGS) entry which is preliminary data.</text>
</comment>
<dbReference type="Gene3D" id="2.170.130.10">
    <property type="entry name" value="TonB-dependent receptor, plug domain"/>
    <property type="match status" value="1"/>
</dbReference>
<gene>
    <name evidence="12" type="ORF">RQM65_13960</name>
</gene>
<dbReference type="Pfam" id="PF00593">
    <property type="entry name" value="TonB_dep_Rec_b-barrel"/>
    <property type="match status" value="1"/>
</dbReference>
<name>A0ABU3L7P7_9FLAO</name>
<protein>
    <submittedName>
        <fullName evidence="12">Carboxypeptidase-like regulatory domain-containing protein</fullName>
    </submittedName>
</protein>
<dbReference type="InterPro" id="IPR039426">
    <property type="entry name" value="TonB-dep_rcpt-like"/>
</dbReference>
<evidence type="ECO:0000256" key="3">
    <source>
        <dbReference type="ARBA" id="ARBA00022452"/>
    </source>
</evidence>
<dbReference type="PROSITE" id="PS52016">
    <property type="entry name" value="TONB_DEPENDENT_REC_3"/>
    <property type="match status" value="1"/>
</dbReference>
<evidence type="ECO:0000256" key="6">
    <source>
        <dbReference type="ARBA" id="ARBA00023136"/>
    </source>
</evidence>
<proteinExistence type="inferred from homology"/>
<keyword evidence="3 8" id="KW-1134">Transmembrane beta strand</keyword>
<feature type="domain" description="TonB-dependent receptor plug" evidence="11">
    <location>
        <begin position="152"/>
        <end position="239"/>
    </location>
</feature>
<evidence type="ECO:0000256" key="5">
    <source>
        <dbReference type="ARBA" id="ARBA00023077"/>
    </source>
</evidence>
<dbReference type="RefSeq" id="WP_314015947.1">
    <property type="nucleotide sequence ID" value="NZ_JAVTTP010000001.1"/>
</dbReference>
<comment type="subcellular location">
    <subcellularLocation>
        <location evidence="1 8">Cell outer membrane</location>
        <topology evidence="1 8">Multi-pass membrane protein</topology>
    </subcellularLocation>
</comment>
<keyword evidence="7 8" id="KW-0998">Cell outer membrane</keyword>
<keyword evidence="4 8" id="KW-0812">Transmembrane</keyword>
<evidence type="ECO:0000256" key="2">
    <source>
        <dbReference type="ARBA" id="ARBA00022448"/>
    </source>
</evidence>
<keyword evidence="13" id="KW-1185">Reference proteome</keyword>
<dbReference type="InterPro" id="IPR012910">
    <property type="entry name" value="Plug_dom"/>
</dbReference>
<dbReference type="Gene3D" id="2.60.40.1120">
    <property type="entry name" value="Carboxypeptidase-like, regulatory domain"/>
    <property type="match status" value="1"/>
</dbReference>
<sequence length="827" mass="93197">MVASLLNFKGLLWLLLLTSVSVWGQLSISGSVSGPNGKPVSEAEVYLKEIQQLETTDAEGNFQFSDLPGGKYTLVVFAFEYEIYEKELLFDIPFKLDIRLEPLRTKELSEVVLTQRRERIFALERLKKVEGTAIFAGKKSEVVLLDGITGNLAANNARQVYSQVVGLNIYDNGDAGLQLNIGGRGLDPNRTANFNTRQNGYDISADVLGYPESYYTPPAEALEKIQVVRGAASLQYGTQFGGLVNFKFKRPDPTKEIELVTRQTLGSNQLFTSFNSLSGTVDKFSYYTYFNYKNGNGFRPNSQYKSKNFYSHLGYQFSERTSLTLETTFLNYLAQQPGGLTDAQFLEDPTFSNRERNWFAVDWKLYSLRLDHKFSPRTDFSLNLFGLDASRKALGFRTNRVSQPDDPTEPRELLIDNFNNWGAEARVLTRYDLLAGESALLLGGKYYQTQNDQRQGPGTAAADPDFNFADESFPNYERQSRFEFPNLNLAFFGENIFNLTDRLAITPGFRLEHIKTESRGSYRNIVLDLVGNPLLNEEIEDNRSFNRSFLLLGVGASYKAFPSAEVYGNFSQNYRSVTFSDIRVVNPSFQVDENIDDEDGFTADLGFRGKFKELLSYDIGAFALKYDNRLGEILKPATRPGENGEEIETGGIVRFRGNIGTAFMYGLESFVDVNIKQVLFPASEKSKLNYFINLALTRSEYTSSEENNVEGNQVEFIPDVNVKTGLNFGYGNLLGSLQYTYLSEQFTDATNAPQDVNDNQRGIEGSIPAYDVLDLSLSYTYKKWKLEAGINNLLDHSYFTRRATGYPGPGIIPAQPRTFYTTLQLKL</sequence>
<dbReference type="InterPro" id="IPR036942">
    <property type="entry name" value="Beta-barrel_TonB_sf"/>
</dbReference>